<dbReference type="InterPro" id="IPR001663">
    <property type="entry name" value="Rng_hydr_dOase-A"/>
</dbReference>
<evidence type="ECO:0000259" key="7">
    <source>
        <dbReference type="PROSITE" id="PS51296"/>
    </source>
</evidence>
<feature type="domain" description="Rieske" evidence="7">
    <location>
        <begin position="67"/>
        <end position="173"/>
    </location>
</feature>
<organism evidence="8 9">
    <name type="scientific">SAR86 cluster bacterium SAR86E</name>
    <dbReference type="NCBI Taxonomy" id="1208365"/>
    <lineage>
        <taxon>Bacteria</taxon>
        <taxon>Pseudomonadati</taxon>
        <taxon>Pseudomonadota</taxon>
        <taxon>Gammaproteobacteria</taxon>
        <taxon>SAR86 cluster</taxon>
    </lineage>
</organism>
<dbReference type="PANTHER" id="PTHR43756:SF5">
    <property type="entry name" value="CHOLINE MONOOXYGENASE, CHLOROPLASTIC"/>
    <property type="match status" value="1"/>
</dbReference>
<dbReference type="GO" id="GO:0016491">
    <property type="term" value="F:oxidoreductase activity"/>
    <property type="evidence" value="ECO:0007669"/>
    <property type="project" value="UniProtKB-KW"/>
</dbReference>
<dbReference type="Pfam" id="PF00848">
    <property type="entry name" value="Ring_hydroxyl_A"/>
    <property type="match status" value="1"/>
</dbReference>
<dbReference type="InterPro" id="IPR017941">
    <property type="entry name" value="Rieske_2Fe-2S"/>
</dbReference>
<protein>
    <submittedName>
        <fullName evidence="8">Ring hydroxylating alpha subunit, catalytic domain protein</fullName>
    </submittedName>
</protein>
<dbReference type="CDD" id="cd03469">
    <property type="entry name" value="Rieske_RO_Alpha_N"/>
    <property type="match status" value="1"/>
</dbReference>
<accession>K6FB54</accession>
<comment type="caution">
    <text evidence="8">The sequence shown here is derived from an EMBL/GenBank/DDBJ whole genome shotgun (WGS) entry which is preliminary data.</text>
</comment>
<evidence type="ECO:0000256" key="1">
    <source>
        <dbReference type="ARBA" id="ARBA00001962"/>
    </source>
</evidence>
<dbReference type="SUPFAM" id="SSF55961">
    <property type="entry name" value="Bet v1-like"/>
    <property type="match status" value="1"/>
</dbReference>
<evidence type="ECO:0000313" key="8">
    <source>
        <dbReference type="EMBL" id="EKO35937.1"/>
    </source>
</evidence>
<keyword evidence="4" id="KW-0560">Oxidoreductase</keyword>
<dbReference type="Pfam" id="PF00355">
    <property type="entry name" value="Rieske"/>
    <property type="match status" value="1"/>
</dbReference>
<evidence type="ECO:0000256" key="2">
    <source>
        <dbReference type="ARBA" id="ARBA00022714"/>
    </source>
</evidence>
<dbReference type="Gene3D" id="2.102.10.10">
    <property type="entry name" value="Rieske [2Fe-2S] iron-sulphur domain"/>
    <property type="match status" value="1"/>
</dbReference>
<dbReference type="AlphaFoldDB" id="K6FB54"/>
<evidence type="ECO:0000256" key="5">
    <source>
        <dbReference type="ARBA" id="ARBA00023004"/>
    </source>
</evidence>
<dbReference type="GO" id="GO:0005506">
    <property type="term" value="F:iron ion binding"/>
    <property type="evidence" value="ECO:0007669"/>
    <property type="project" value="InterPro"/>
</dbReference>
<keyword evidence="5" id="KW-0408">Iron</keyword>
<dbReference type="InterPro" id="IPR015879">
    <property type="entry name" value="Ring_hydroxy_dOase_asu_C_dom"/>
</dbReference>
<evidence type="ECO:0000256" key="6">
    <source>
        <dbReference type="ARBA" id="ARBA00023014"/>
    </source>
</evidence>
<proteinExistence type="predicted"/>
<dbReference type="GO" id="GO:0051537">
    <property type="term" value="F:2 iron, 2 sulfur cluster binding"/>
    <property type="evidence" value="ECO:0007669"/>
    <property type="project" value="UniProtKB-KW"/>
</dbReference>
<evidence type="ECO:0000313" key="9">
    <source>
        <dbReference type="Proteomes" id="UP000010310"/>
    </source>
</evidence>
<dbReference type="PROSITE" id="PS51296">
    <property type="entry name" value="RIESKE"/>
    <property type="match status" value="1"/>
</dbReference>
<name>K6FB54_9GAMM</name>
<dbReference type="InterPro" id="IPR036922">
    <property type="entry name" value="Rieske_2Fe-2S_sf"/>
</dbReference>
<dbReference type="Gene3D" id="3.90.380.10">
    <property type="entry name" value="Naphthalene 1,2-dioxygenase Alpha Subunit, Chain A, domain 1"/>
    <property type="match status" value="2"/>
</dbReference>
<dbReference type="Proteomes" id="UP000010310">
    <property type="component" value="Unassembled WGS sequence"/>
</dbReference>
<evidence type="ECO:0000256" key="4">
    <source>
        <dbReference type="ARBA" id="ARBA00023002"/>
    </source>
</evidence>
<keyword evidence="2" id="KW-0001">2Fe-2S</keyword>
<dbReference type="PRINTS" id="PR00090">
    <property type="entry name" value="RNGDIOXGNASE"/>
</dbReference>
<comment type="cofactor">
    <cofactor evidence="1">
        <name>Fe cation</name>
        <dbReference type="ChEBI" id="CHEBI:24875"/>
    </cofactor>
</comment>
<dbReference type="SUPFAM" id="SSF50022">
    <property type="entry name" value="ISP domain"/>
    <property type="match status" value="1"/>
</dbReference>
<dbReference type="EMBL" id="AMWX01000012">
    <property type="protein sequence ID" value="EKO35937.1"/>
    <property type="molecule type" value="Genomic_DNA"/>
</dbReference>
<dbReference type="STRING" id="1208365.B273_0790"/>
<dbReference type="PANTHER" id="PTHR43756">
    <property type="entry name" value="CHOLINE MONOOXYGENASE, CHLOROPLASTIC"/>
    <property type="match status" value="1"/>
</dbReference>
<reference evidence="8 9" key="1">
    <citation type="submission" date="2012-09" db="EMBL/GenBank/DDBJ databases">
        <authorList>
            <person name="Dupont C.L."/>
            <person name="Rusch D.B."/>
            <person name="Lombardo M.-J."/>
            <person name="Novotny M."/>
            <person name="Yee-Greenbaum J."/>
            <person name="Laskin R."/>
        </authorList>
    </citation>
    <scope>NUCLEOTIDE SEQUENCE [LARGE SCALE GENOMIC DNA]</scope>
    <source>
        <strain evidence="8">SAR86E</strain>
    </source>
</reference>
<gene>
    <name evidence="8" type="ORF">B273_0790</name>
</gene>
<keyword evidence="3" id="KW-0479">Metal-binding</keyword>
<dbReference type="CDD" id="cd08887">
    <property type="entry name" value="RHO_alpha_C_3"/>
    <property type="match status" value="1"/>
</dbReference>
<sequence length="384" mass="43136">MSQSNHYSLASPTSLLLDDNQIIERVFSHIDNKTTDLGSEVWKEPVKNYVDQERFDKEIKLLRSQPVPFCPSSALPEKGSYVSRIAAGTPILVTRDEEGEVNAFINACRHRGMQVASGSGCKKSFVCPYHGWTYGLKGENRNIPGSDGFPGIDPLEHGLKPVNAAEIGGIVYVCQDGEISKNFLDEALDYFADDQALINQSEIEDEANWKILHETLLEGYHIKTLHKDTFFPYGLDNINVVENYGQNSRVIFPFRRIEKLREVEPGSRVIDGTITSVYSLFPNTSISVLSKHTNLVILEPISPSRSKWVIYTLINKSNKKGKLSKEDAMKDAKFVGDTGQDEDREAARAIQETLSTKANDHLTFGYFEKAIVNFHSHLDKYIDT</sequence>
<keyword evidence="9" id="KW-1185">Reference proteome</keyword>
<keyword evidence="6" id="KW-0411">Iron-sulfur</keyword>
<evidence type="ECO:0000256" key="3">
    <source>
        <dbReference type="ARBA" id="ARBA00022723"/>
    </source>
</evidence>